<dbReference type="SUPFAM" id="SSF53474">
    <property type="entry name" value="alpha/beta-Hydrolases"/>
    <property type="match status" value="1"/>
</dbReference>
<evidence type="ECO:0000259" key="1">
    <source>
        <dbReference type="Pfam" id="PF07859"/>
    </source>
</evidence>
<accession>A0A4U6QG00</accession>
<dbReference type="OrthoDB" id="128186at2"/>
<dbReference type="Proteomes" id="UP000306985">
    <property type="component" value="Unassembled WGS sequence"/>
</dbReference>
<evidence type="ECO:0000313" key="3">
    <source>
        <dbReference type="Proteomes" id="UP000306985"/>
    </source>
</evidence>
<name>A0A4U6QG00_9ACTN</name>
<sequence>MLPGGHRNTGGGDMVSPQAVTWFEEHLAPGSNAPPAGPSLPADVRIETAGDIGDPALTARWFVPAAADVETVIAVDAPWPAAVLFLPGSKVAGGADPSAWAAQLAARSGVRVLLPSGDAPGGLSSAAVRCYHWLLADAGYFGDHLAIVAEGDAAASALAVLGDLARADHGGDGPALLVLLSPWVDGQVADPLDRDRGEISAPDATDLRLGGDLVHTVSGLRRRAPEILPTAPGTATDIELFAVGQVMVHVGSAEILVGDALTAVRAFAGQDIPVTLRVWPYQQHGFHRPIGSFPEADLLTDDIAGAVRATLRTAP</sequence>
<dbReference type="InterPro" id="IPR013094">
    <property type="entry name" value="AB_hydrolase_3"/>
</dbReference>
<dbReference type="InterPro" id="IPR029058">
    <property type="entry name" value="AB_hydrolase_fold"/>
</dbReference>
<reference evidence="2 3" key="1">
    <citation type="submission" date="2019-05" db="EMBL/GenBank/DDBJ databases">
        <title>Nakamurella sp. N5BH11, whole genome shotgun sequence.</title>
        <authorList>
            <person name="Tuo L."/>
        </authorList>
    </citation>
    <scope>NUCLEOTIDE SEQUENCE [LARGE SCALE GENOMIC DNA]</scope>
    <source>
        <strain evidence="2 3">N5BH11</strain>
    </source>
</reference>
<proteinExistence type="predicted"/>
<gene>
    <name evidence="2" type="ORF">FDO65_15815</name>
</gene>
<dbReference type="GO" id="GO:0016787">
    <property type="term" value="F:hydrolase activity"/>
    <property type="evidence" value="ECO:0007669"/>
    <property type="project" value="UniProtKB-KW"/>
</dbReference>
<feature type="domain" description="Alpha/beta hydrolase fold-3" evidence="1">
    <location>
        <begin position="126"/>
        <end position="287"/>
    </location>
</feature>
<comment type="caution">
    <text evidence="2">The sequence shown here is derived from an EMBL/GenBank/DDBJ whole genome shotgun (WGS) entry which is preliminary data.</text>
</comment>
<keyword evidence="2" id="KW-0378">Hydrolase</keyword>
<dbReference type="AlphaFoldDB" id="A0A4U6QG00"/>
<dbReference type="Pfam" id="PF07859">
    <property type="entry name" value="Abhydrolase_3"/>
    <property type="match status" value="1"/>
</dbReference>
<organism evidence="2 3">
    <name type="scientific">Nakamurella flava</name>
    <dbReference type="NCBI Taxonomy" id="2576308"/>
    <lineage>
        <taxon>Bacteria</taxon>
        <taxon>Bacillati</taxon>
        <taxon>Actinomycetota</taxon>
        <taxon>Actinomycetes</taxon>
        <taxon>Nakamurellales</taxon>
        <taxon>Nakamurellaceae</taxon>
        <taxon>Nakamurella</taxon>
    </lineage>
</organism>
<protein>
    <submittedName>
        <fullName evidence="2">Alpha/beta hydrolase</fullName>
    </submittedName>
</protein>
<dbReference type="EMBL" id="SZZH01000003">
    <property type="protein sequence ID" value="TKV58946.1"/>
    <property type="molecule type" value="Genomic_DNA"/>
</dbReference>
<keyword evidence="3" id="KW-1185">Reference proteome</keyword>
<dbReference type="Gene3D" id="3.40.50.1820">
    <property type="entry name" value="alpha/beta hydrolase"/>
    <property type="match status" value="1"/>
</dbReference>
<evidence type="ECO:0000313" key="2">
    <source>
        <dbReference type="EMBL" id="TKV58946.1"/>
    </source>
</evidence>